<dbReference type="InterPro" id="IPR000917">
    <property type="entry name" value="Sulfatase_N"/>
</dbReference>
<dbReference type="SUPFAM" id="SSF53649">
    <property type="entry name" value="Alkaline phosphatase-like"/>
    <property type="match status" value="1"/>
</dbReference>
<dbReference type="GO" id="GO:0005886">
    <property type="term" value="C:plasma membrane"/>
    <property type="evidence" value="ECO:0007669"/>
    <property type="project" value="UniProtKB-SubCell"/>
</dbReference>
<dbReference type="CDD" id="cd16017">
    <property type="entry name" value="LptA"/>
    <property type="match status" value="1"/>
</dbReference>
<feature type="transmembrane region" description="Helical" evidence="8">
    <location>
        <begin position="16"/>
        <end position="33"/>
    </location>
</feature>
<dbReference type="EMBL" id="AP028947">
    <property type="protein sequence ID" value="BET26602.1"/>
    <property type="molecule type" value="Genomic_DNA"/>
</dbReference>
<evidence type="ECO:0000256" key="6">
    <source>
        <dbReference type="ARBA" id="ARBA00022989"/>
    </source>
</evidence>
<reference evidence="11 12" key="1">
    <citation type="submission" date="2023-10" db="EMBL/GenBank/DDBJ databases">
        <title>Complete Genome Sequence of Limnobacter thiooxidans CS-K2T, Isolated from freshwater lake sediments in Bavaria, Germany.</title>
        <authorList>
            <person name="Naruki M."/>
            <person name="Watanabe A."/>
            <person name="Warashina T."/>
            <person name="Morita T."/>
            <person name="Arakawa K."/>
        </authorList>
    </citation>
    <scope>NUCLEOTIDE SEQUENCE [LARGE SCALE GENOMIC DNA]</scope>
    <source>
        <strain evidence="11 12">CS-K2</strain>
    </source>
</reference>
<dbReference type="NCBIfam" id="NF028537">
    <property type="entry name" value="P_eth_NH2_trans"/>
    <property type="match status" value="1"/>
</dbReference>
<evidence type="ECO:0000256" key="7">
    <source>
        <dbReference type="ARBA" id="ARBA00023136"/>
    </source>
</evidence>
<dbReference type="Proteomes" id="UP001329151">
    <property type="component" value="Chromosome"/>
</dbReference>
<sequence>MKLNSLGAWVTPNQRLVLLVSVFIMLTGNITFLERVAGIYSLEQGHWAFLLSVFCLFTAATAFLLNLVAYSTFTAPVLAVFLLISSATAYFMDKYGTVLNDEMLINMLQTNMSEAGDLLSLSMVLRLAFLGLIPAILLIRFKPRSLGHAAELRGMLFSGVLLVLFMAACIAPFTSSYASFFREHKTVRFYANPTYVTYSAVSLAGRMFKDQGEKIISPVATDAKPTEILESEEHRELIILVVGETARADRFSLNGYPRQTNPNLEKEELISLKNVSSCGTSTAVSVPCMFSNLTETHFSIEKSGTLENSLDVLKRNGVEVLWRDNNSDSKGVALRVDYEDFRSSAKNPICDEECRDVGMLHDLENYINSRPGKDLLIVLHQMGNHGPAYYKRYPKEFEHFKPVCKTNELSKCSQEEIDNAYDNAIRYTDYFLSQVIGLLKRYDKSHETAMLYVSDHGESLGEYGMYLHGAPKAFAPKAQTHVASVVWFGSQFDYTLSDLRPYEKDQLTHDALFCTLLLAYELDTSTCMQSRKVIEQSHNDAMVSSREKLKP</sequence>
<proteinExistence type="predicted"/>
<evidence type="ECO:0000256" key="4">
    <source>
        <dbReference type="ARBA" id="ARBA00022679"/>
    </source>
</evidence>
<evidence type="ECO:0000256" key="3">
    <source>
        <dbReference type="ARBA" id="ARBA00022519"/>
    </source>
</evidence>
<evidence type="ECO:0000256" key="5">
    <source>
        <dbReference type="ARBA" id="ARBA00022692"/>
    </source>
</evidence>
<comment type="subcellular location">
    <subcellularLocation>
        <location evidence="1">Cell inner membrane</location>
        <topology evidence="1">Multi-pass membrane protein</topology>
    </subcellularLocation>
</comment>
<dbReference type="Pfam" id="PF00884">
    <property type="entry name" value="Sulfatase"/>
    <property type="match status" value="1"/>
</dbReference>
<protein>
    <submittedName>
        <fullName evidence="11">Phosphoethanolamine--lipid A transferase</fullName>
    </submittedName>
</protein>
<evidence type="ECO:0000259" key="9">
    <source>
        <dbReference type="Pfam" id="PF00884"/>
    </source>
</evidence>
<dbReference type="PANTHER" id="PTHR30443:SF0">
    <property type="entry name" value="PHOSPHOETHANOLAMINE TRANSFERASE EPTA"/>
    <property type="match status" value="1"/>
</dbReference>
<keyword evidence="12" id="KW-1185">Reference proteome</keyword>
<name>A0AA86JL68_9BURK</name>
<feature type="domain" description="Phosphoethanolamine transferase N-terminal" evidence="10">
    <location>
        <begin position="58"/>
        <end position="204"/>
    </location>
</feature>
<feature type="transmembrane region" description="Helical" evidence="8">
    <location>
        <begin position="118"/>
        <end position="140"/>
    </location>
</feature>
<dbReference type="GO" id="GO:0016776">
    <property type="term" value="F:phosphotransferase activity, phosphate group as acceptor"/>
    <property type="evidence" value="ECO:0007669"/>
    <property type="project" value="TreeGrafter"/>
</dbReference>
<dbReference type="InterPro" id="IPR012549">
    <property type="entry name" value="EptA-like_N"/>
</dbReference>
<feature type="transmembrane region" description="Helical" evidence="8">
    <location>
        <begin position="72"/>
        <end position="92"/>
    </location>
</feature>
<dbReference type="AlphaFoldDB" id="A0AA86JL68"/>
<organism evidence="11 12">
    <name type="scientific">Limnobacter thiooxidans</name>
    <dbReference type="NCBI Taxonomy" id="131080"/>
    <lineage>
        <taxon>Bacteria</taxon>
        <taxon>Pseudomonadati</taxon>
        <taxon>Pseudomonadota</taxon>
        <taxon>Betaproteobacteria</taxon>
        <taxon>Burkholderiales</taxon>
        <taxon>Burkholderiaceae</taxon>
        <taxon>Limnobacter</taxon>
    </lineage>
</organism>
<evidence type="ECO:0000256" key="1">
    <source>
        <dbReference type="ARBA" id="ARBA00004429"/>
    </source>
</evidence>
<feature type="transmembrane region" description="Helical" evidence="8">
    <location>
        <begin position="45"/>
        <end position="65"/>
    </location>
</feature>
<evidence type="ECO:0000256" key="8">
    <source>
        <dbReference type="SAM" id="Phobius"/>
    </source>
</evidence>
<evidence type="ECO:0000259" key="10">
    <source>
        <dbReference type="Pfam" id="PF08019"/>
    </source>
</evidence>
<feature type="transmembrane region" description="Helical" evidence="8">
    <location>
        <begin position="152"/>
        <end position="173"/>
    </location>
</feature>
<evidence type="ECO:0000256" key="2">
    <source>
        <dbReference type="ARBA" id="ARBA00022475"/>
    </source>
</evidence>
<feature type="domain" description="Sulfatase N-terminal" evidence="9">
    <location>
        <begin position="238"/>
        <end position="494"/>
    </location>
</feature>
<keyword evidence="3" id="KW-0997">Cell inner membrane</keyword>
<dbReference type="GO" id="GO:0009244">
    <property type="term" value="P:lipopolysaccharide core region biosynthetic process"/>
    <property type="evidence" value="ECO:0007669"/>
    <property type="project" value="TreeGrafter"/>
</dbReference>
<keyword evidence="2" id="KW-1003">Cell membrane</keyword>
<keyword evidence="7 8" id="KW-0472">Membrane</keyword>
<keyword evidence="4 11" id="KW-0808">Transferase</keyword>
<dbReference type="RefSeq" id="WP_130555938.1">
    <property type="nucleotide sequence ID" value="NZ_AP028947.1"/>
</dbReference>
<gene>
    <name evidence="11" type="ORF">RGQ30_21030</name>
</gene>
<dbReference type="Gene3D" id="3.40.720.10">
    <property type="entry name" value="Alkaline Phosphatase, subunit A"/>
    <property type="match status" value="1"/>
</dbReference>
<evidence type="ECO:0000313" key="11">
    <source>
        <dbReference type="EMBL" id="BET26602.1"/>
    </source>
</evidence>
<dbReference type="Pfam" id="PF08019">
    <property type="entry name" value="EptA_B_N"/>
    <property type="match status" value="1"/>
</dbReference>
<accession>A0AA86JL68</accession>
<keyword evidence="5 8" id="KW-0812">Transmembrane</keyword>
<dbReference type="InterPro" id="IPR058130">
    <property type="entry name" value="PEA_transf_C"/>
</dbReference>
<keyword evidence="6 8" id="KW-1133">Transmembrane helix</keyword>
<dbReference type="InterPro" id="IPR040423">
    <property type="entry name" value="PEA_transferase"/>
</dbReference>
<dbReference type="PANTHER" id="PTHR30443">
    <property type="entry name" value="INNER MEMBRANE PROTEIN"/>
    <property type="match status" value="1"/>
</dbReference>
<dbReference type="InterPro" id="IPR017850">
    <property type="entry name" value="Alkaline_phosphatase_core_sf"/>
</dbReference>
<evidence type="ECO:0000313" key="12">
    <source>
        <dbReference type="Proteomes" id="UP001329151"/>
    </source>
</evidence>
<dbReference type="KEGG" id="lto:RGQ30_21030"/>